<gene>
    <name evidence="2" type="ORF">DX116_17160</name>
</gene>
<sequence>MSGDATPTELWLVRHGETEWSRSGQHTSVTDLGLTPDGESVATRLTHPLAECSFAQVLTSPRRRARRTAELAGFAHAEPDADLAEWAYGDYEGLTTPQIHESDPGWSIWTGSTPGGETAAQVGERLDRVVARARAVDGRTLVFAHGHSLRVLAARWLGLEVSEGRIFDLDTATVSVLGDDRGTPVVRRWNVAPR</sequence>
<dbReference type="EMBL" id="QUBR01000002">
    <property type="protein sequence ID" value="REK70816.1"/>
    <property type="molecule type" value="Genomic_DNA"/>
</dbReference>
<organism evidence="2 3">
    <name type="scientific">Aeromicrobium endophyticum</name>
    <dbReference type="NCBI Taxonomy" id="2292704"/>
    <lineage>
        <taxon>Bacteria</taxon>
        <taxon>Bacillati</taxon>
        <taxon>Actinomycetota</taxon>
        <taxon>Actinomycetes</taxon>
        <taxon>Propionibacteriales</taxon>
        <taxon>Nocardioidaceae</taxon>
        <taxon>Aeromicrobium</taxon>
    </lineage>
</organism>
<dbReference type="CDD" id="cd07067">
    <property type="entry name" value="HP_PGM_like"/>
    <property type="match status" value="1"/>
</dbReference>
<dbReference type="SMART" id="SM00855">
    <property type="entry name" value="PGAM"/>
    <property type="match status" value="1"/>
</dbReference>
<dbReference type="RefSeq" id="WP_119705400.1">
    <property type="nucleotide sequence ID" value="NZ_JBHSOI010000002.1"/>
</dbReference>
<dbReference type="PANTHER" id="PTHR48100:SF15">
    <property type="entry name" value="SEDOHEPTULOSE 1,7-BISPHOSPHATASE"/>
    <property type="match status" value="1"/>
</dbReference>
<feature type="binding site" evidence="1">
    <location>
        <position position="64"/>
    </location>
    <ligand>
        <name>substrate</name>
    </ligand>
</feature>
<dbReference type="GO" id="GO:0070297">
    <property type="term" value="P:regulation of phosphorelay signal transduction system"/>
    <property type="evidence" value="ECO:0007669"/>
    <property type="project" value="TreeGrafter"/>
</dbReference>
<dbReference type="GO" id="GO:0101006">
    <property type="term" value="F:protein histidine phosphatase activity"/>
    <property type="evidence" value="ECO:0007669"/>
    <property type="project" value="TreeGrafter"/>
</dbReference>
<dbReference type="Proteomes" id="UP000265581">
    <property type="component" value="Unassembled WGS sequence"/>
</dbReference>
<dbReference type="InterPro" id="IPR050275">
    <property type="entry name" value="PGM_Phosphatase"/>
</dbReference>
<keyword evidence="3" id="KW-1185">Reference proteome</keyword>
<dbReference type="InterPro" id="IPR013078">
    <property type="entry name" value="His_Pase_superF_clade-1"/>
</dbReference>
<evidence type="ECO:0000313" key="2">
    <source>
        <dbReference type="EMBL" id="REK70816.1"/>
    </source>
</evidence>
<reference evidence="2 3" key="1">
    <citation type="submission" date="2018-08" db="EMBL/GenBank/DDBJ databases">
        <title>Aeromicrobium sp. M2KJ-4, whole genome shotgun sequence.</title>
        <authorList>
            <person name="Tuo L."/>
        </authorList>
    </citation>
    <scope>NUCLEOTIDE SEQUENCE [LARGE SCALE GENOMIC DNA]</scope>
    <source>
        <strain evidence="2 3">M2KJ-4</strain>
    </source>
</reference>
<evidence type="ECO:0000313" key="3">
    <source>
        <dbReference type="Proteomes" id="UP000265581"/>
    </source>
</evidence>
<protein>
    <submittedName>
        <fullName evidence="2">Histidine phosphatase family protein</fullName>
    </submittedName>
</protein>
<proteinExistence type="predicted"/>
<dbReference type="Pfam" id="PF00300">
    <property type="entry name" value="His_Phos_1"/>
    <property type="match status" value="1"/>
</dbReference>
<dbReference type="AlphaFoldDB" id="A0A371P5R8"/>
<evidence type="ECO:0000256" key="1">
    <source>
        <dbReference type="PIRSR" id="PIRSR613078-2"/>
    </source>
</evidence>
<accession>A0A371P5R8</accession>
<dbReference type="SUPFAM" id="SSF53254">
    <property type="entry name" value="Phosphoglycerate mutase-like"/>
    <property type="match status" value="1"/>
</dbReference>
<name>A0A371P5R8_9ACTN</name>
<comment type="caution">
    <text evidence="2">The sequence shown here is derived from an EMBL/GenBank/DDBJ whole genome shotgun (WGS) entry which is preliminary data.</text>
</comment>
<dbReference type="InterPro" id="IPR029033">
    <property type="entry name" value="His_PPase_superfam"/>
</dbReference>
<dbReference type="PANTHER" id="PTHR48100">
    <property type="entry name" value="BROAD-SPECIFICITY PHOSPHATASE YOR283W-RELATED"/>
    <property type="match status" value="1"/>
</dbReference>
<dbReference type="Gene3D" id="3.40.50.1240">
    <property type="entry name" value="Phosphoglycerate mutase-like"/>
    <property type="match status" value="1"/>
</dbReference>
<dbReference type="OrthoDB" id="4697614at2"/>